<comment type="subcellular location">
    <subcellularLocation>
        <location evidence="1">Secreted</location>
    </subcellularLocation>
</comment>
<keyword evidence="4" id="KW-1185">Reference proteome</keyword>
<dbReference type="Gene3D" id="2.150.10.10">
    <property type="entry name" value="Serralysin-like metalloprotease, C-terminal"/>
    <property type="match status" value="8"/>
</dbReference>
<evidence type="ECO:0000256" key="1">
    <source>
        <dbReference type="ARBA" id="ARBA00004613"/>
    </source>
</evidence>
<reference evidence="3" key="1">
    <citation type="submission" date="2022-06" db="EMBL/GenBank/DDBJ databases">
        <title>Aeoliella straminimaris, a novel planctomycete from sediments.</title>
        <authorList>
            <person name="Vitorino I.R."/>
            <person name="Lage O.M."/>
        </authorList>
    </citation>
    <scope>NUCLEOTIDE SEQUENCE</scope>
    <source>
        <strain evidence="3">ICT_H6.2</strain>
    </source>
</reference>
<evidence type="ECO:0000313" key="4">
    <source>
        <dbReference type="Proteomes" id="UP001155241"/>
    </source>
</evidence>
<accession>A0A9X2FIT7</accession>
<name>A0A9X2FIT7_9BACT</name>
<keyword evidence="2" id="KW-0964">Secreted</keyword>
<dbReference type="Pfam" id="PF00353">
    <property type="entry name" value="HemolysinCabind"/>
    <property type="match status" value="15"/>
</dbReference>
<dbReference type="InterPro" id="IPR011049">
    <property type="entry name" value="Serralysin-like_metalloprot_C"/>
</dbReference>
<dbReference type="InterPro" id="IPR018511">
    <property type="entry name" value="Hemolysin-typ_Ca-bd_CS"/>
</dbReference>
<gene>
    <name evidence="3" type="ORF">NG895_26860</name>
</gene>
<sequence length="1109" mass="113964">MTVFKSAEGGGGAVPVDSIKDRVRTAHFSTANVEKGVVDMENAHFLPARCSRQSRQRKQRIVGRSSTLRKTPRFERLEQRAMLAVTSSFSMATGTLTVVGDALDNVITISRADDGRILINNGEVKINGGNPTVANTTTIFGFGLDGNDQLSLNEFNGVLPDAVFIGGSGNDTLIGGSGQDLLLGGSGNDFLRGGDEEDRLVGGTGNDTLLGDRGNDNVEGQDGSDLLIWNNGDGSDFMEGGEGFDFVQVNGANGAGDDFSIDPNGERVRFQRNNLGLFTLDIGTTENLDVNGQGGSDVIIGSTGLVGLIDLDLDGGEGNDLLIGGDGVDVLRGGAGNDTLIGGRGNDIMLGQDGSDLLIWNNGDGSDFMEGGEGFDFVQVNGSNTAGDDFSIDPNGQRVRFQRNNLGLFTLDIGTTENLDVNGQGGSDVIIGSTGLVGLIGLDLDGGEGNDLLIGGDGVDTLRGGAGNDTLIGGRGNDVMLGQDGSDLLIWNNGDGSDFMEGGEGFDFVQVNGSNTAGDDFSIDPNGERVRFRRNNLGLFTLNIGTTENLDVNGQGGSDVIVGSTGLVGLIGLDLDGGEGNDLLIGGDGVDTLRGGAGNDTLIGGRGNDVMLGQDGSDLLIWNNGDGSDFMEGGEGFDFVQVNGSNSAGDSFRVDPNGERVRFRRTNLGLFTLDIGTTENLDVNGQGGSDVIIGSTGLVGLIDLDLDGGEGNDLLIGGDGVDVLRGGAGNDTLIGNRGSDIVLGQDGDDLLLVNDGDGSDFLEGGEGNDTVQVNGSNTDRDVILVSPNGSRVRVERTNINQFKLDIGSSETIDINTLGGNDTVTGSSGLAGLTTLDIDGGIGIDILTGGDGDDRINGGADIDVIRGRDGNDVLIGNQGNDFVFGEHGNDLIIVNDGDGSDLIEGGLGRDTVQISTGNLDDDMELNASDRVVRVERTNQSPFVANVGSSEVVDLRTQGGEDEVLVGSLTGVQDLQTLTIDTGDDDDVINATTLDAAFALIGRGGTGNDILFGGFGNDVLLGEEGRDIIISGDGNDFISGGDGNDILIAGDGNDVLLGGDDNDVLSGGRGNDTLLAGDGNDTLNGGDDTDFLDGGLGQDSAINGETLINIP</sequence>
<dbReference type="GO" id="GO:0005509">
    <property type="term" value="F:calcium ion binding"/>
    <property type="evidence" value="ECO:0007669"/>
    <property type="project" value="InterPro"/>
</dbReference>
<proteinExistence type="predicted"/>
<comment type="caution">
    <text evidence="3">The sequence shown here is derived from an EMBL/GenBank/DDBJ whole genome shotgun (WGS) entry which is preliminary data.</text>
</comment>
<dbReference type="InterPro" id="IPR050557">
    <property type="entry name" value="RTX_toxin/Mannuronan_C5-epim"/>
</dbReference>
<dbReference type="Proteomes" id="UP001155241">
    <property type="component" value="Unassembled WGS sequence"/>
</dbReference>
<organism evidence="3 4">
    <name type="scientific">Aeoliella straminimaris</name>
    <dbReference type="NCBI Taxonomy" id="2954799"/>
    <lineage>
        <taxon>Bacteria</taxon>
        <taxon>Pseudomonadati</taxon>
        <taxon>Planctomycetota</taxon>
        <taxon>Planctomycetia</taxon>
        <taxon>Pirellulales</taxon>
        <taxon>Lacipirellulaceae</taxon>
        <taxon>Aeoliella</taxon>
    </lineage>
</organism>
<dbReference type="GO" id="GO:0005576">
    <property type="term" value="C:extracellular region"/>
    <property type="evidence" value="ECO:0007669"/>
    <property type="project" value="UniProtKB-SubCell"/>
</dbReference>
<evidence type="ECO:0000256" key="2">
    <source>
        <dbReference type="ARBA" id="ARBA00022525"/>
    </source>
</evidence>
<dbReference type="InterPro" id="IPR001343">
    <property type="entry name" value="Hemolysn_Ca-bd"/>
</dbReference>
<dbReference type="PROSITE" id="PS00330">
    <property type="entry name" value="HEMOLYSIN_CALCIUM"/>
    <property type="match status" value="10"/>
</dbReference>
<dbReference type="EMBL" id="JAMXLR010000092">
    <property type="protein sequence ID" value="MCO6047541.1"/>
    <property type="molecule type" value="Genomic_DNA"/>
</dbReference>
<dbReference type="PANTHER" id="PTHR38340">
    <property type="entry name" value="S-LAYER PROTEIN"/>
    <property type="match status" value="1"/>
</dbReference>
<dbReference type="PANTHER" id="PTHR38340:SF1">
    <property type="entry name" value="S-LAYER PROTEIN"/>
    <property type="match status" value="1"/>
</dbReference>
<evidence type="ECO:0008006" key="5">
    <source>
        <dbReference type="Google" id="ProtNLM"/>
    </source>
</evidence>
<dbReference type="RefSeq" id="WP_252855651.1">
    <property type="nucleotide sequence ID" value="NZ_JAMXLR010000092.1"/>
</dbReference>
<dbReference type="AlphaFoldDB" id="A0A9X2FIT7"/>
<evidence type="ECO:0000313" key="3">
    <source>
        <dbReference type="EMBL" id="MCO6047541.1"/>
    </source>
</evidence>
<dbReference type="SUPFAM" id="SSF51120">
    <property type="entry name" value="beta-Roll"/>
    <property type="match status" value="7"/>
</dbReference>
<dbReference type="PRINTS" id="PR00313">
    <property type="entry name" value="CABNDNGRPT"/>
</dbReference>
<protein>
    <recommendedName>
        <fullName evidence="5">Ca2+-binding RTX toxin-like protein</fullName>
    </recommendedName>
</protein>